<sequence>MMFRGVNRSQWSLALISIVWWTVSSVVALELGESCVNPVGEPGKCILFRECKPIVDIYNKPINTHEDTEFLMQSRCGLLQRKTLVCCAASSQRSSLPEL</sequence>
<accession>A0A4Y0BJC3</accession>
<evidence type="ECO:0000256" key="4">
    <source>
        <dbReference type="ARBA" id="ARBA00022825"/>
    </source>
</evidence>
<evidence type="ECO:0000313" key="8">
    <source>
        <dbReference type="EnsemblMetazoa" id="AFUN020769-PA"/>
    </source>
</evidence>
<protein>
    <submittedName>
        <fullName evidence="8">CLIP domain-containing serine protease</fullName>
    </submittedName>
</protein>
<evidence type="ECO:0000259" key="7">
    <source>
        <dbReference type="PROSITE" id="PS51888"/>
    </source>
</evidence>
<evidence type="ECO:0000256" key="1">
    <source>
        <dbReference type="ARBA" id="ARBA00022670"/>
    </source>
</evidence>
<evidence type="ECO:0000256" key="6">
    <source>
        <dbReference type="SAM" id="SignalP"/>
    </source>
</evidence>
<dbReference type="GO" id="GO:0008236">
    <property type="term" value="F:serine-type peptidase activity"/>
    <property type="evidence" value="ECO:0007669"/>
    <property type="project" value="UniProtKB-KW"/>
</dbReference>
<keyword evidence="2 6" id="KW-0732">Signal</keyword>
<dbReference type="STRING" id="62324.A0A4Y0BJC3"/>
<feature type="chain" id="PRO_5034836660" evidence="6">
    <location>
        <begin position="29"/>
        <end position="99"/>
    </location>
</feature>
<reference evidence="8" key="1">
    <citation type="submission" date="2020-05" db="UniProtKB">
        <authorList>
            <consortium name="EnsemblMetazoa"/>
        </authorList>
    </citation>
    <scope>IDENTIFICATION</scope>
    <source>
        <strain evidence="8">FUMOZ</strain>
    </source>
</reference>
<evidence type="ECO:0000256" key="2">
    <source>
        <dbReference type="ARBA" id="ARBA00022729"/>
    </source>
</evidence>
<evidence type="ECO:0000256" key="5">
    <source>
        <dbReference type="ARBA" id="ARBA00023157"/>
    </source>
</evidence>
<dbReference type="PROSITE" id="PS51888">
    <property type="entry name" value="CLIP"/>
    <property type="match status" value="1"/>
</dbReference>
<keyword evidence="4" id="KW-0720">Serine protease</keyword>
<dbReference type="VEuPathDB" id="VectorBase:AFUN2_005452"/>
<dbReference type="InterPro" id="IPR038565">
    <property type="entry name" value="CLIP_sf"/>
</dbReference>
<dbReference type="AlphaFoldDB" id="A0A4Y0BJC3"/>
<proteinExistence type="predicted"/>
<organism evidence="8">
    <name type="scientific">Anopheles funestus</name>
    <name type="common">African malaria mosquito</name>
    <dbReference type="NCBI Taxonomy" id="62324"/>
    <lineage>
        <taxon>Eukaryota</taxon>
        <taxon>Metazoa</taxon>
        <taxon>Ecdysozoa</taxon>
        <taxon>Arthropoda</taxon>
        <taxon>Hexapoda</taxon>
        <taxon>Insecta</taxon>
        <taxon>Pterygota</taxon>
        <taxon>Neoptera</taxon>
        <taxon>Endopterygota</taxon>
        <taxon>Diptera</taxon>
        <taxon>Nematocera</taxon>
        <taxon>Culicoidea</taxon>
        <taxon>Culicidae</taxon>
        <taxon>Anophelinae</taxon>
        <taxon>Anopheles</taxon>
    </lineage>
</organism>
<name>A0A4Y0BJC3_ANOFN</name>
<dbReference type="InterPro" id="IPR022700">
    <property type="entry name" value="CLIP"/>
</dbReference>
<dbReference type="VEuPathDB" id="VectorBase:AFUN020769"/>
<feature type="domain" description="Clip" evidence="7">
    <location>
        <begin position="34"/>
        <end position="87"/>
    </location>
</feature>
<feature type="signal peptide" evidence="6">
    <location>
        <begin position="1"/>
        <end position="28"/>
    </location>
</feature>
<evidence type="ECO:0000256" key="3">
    <source>
        <dbReference type="ARBA" id="ARBA00022801"/>
    </source>
</evidence>
<dbReference type="EnsemblMetazoa" id="AFUN020769-RA">
    <property type="protein sequence ID" value="AFUN020769-PA"/>
    <property type="gene ID" value="AFUN020769"/>
</dbReference>
<dbReference type="GO" id="GO:0006508">
    <property type="term" value="P:proteolysis"/>
    <property type="evidence" value="ECO:0007669"/>
    <property type="project" value="UniProtKB-KW"/>
</dbReference>
<dbReference type="Pfam" id="PF12032">
    <property type="entry name" value="CLIP"/>
    <property type="match status" value="1"/>
</dbReference>
<keyword evidence="1" id="KW-0645">Protease</keyword>
<dbReference type="Gene3D" id="3.30.1640.30">
    <property type="match status" value="1"/>
</dbReference>
<dbReference type="SMART" id="SM00680">
    <property type="entry name" value="CLIP"/>
    <property type="match status" value="1"/>
</dbReference>
<keyword evidence="3" id="KW-0378">Hydrolase</keyword>
<keyword evidence="5" id="KW-1015">Disulfide bond</keyword>